<proteinExistence type="predicted"/>
<dbReference type="InterPro" id="IPR020046">
    <property type="entry name" value="5-3_exonucl_a-hlix_arch_N"/>
</dbReference>
<evidence type="ECO:0000313" key="8">
    <source>
        <dbReference type="Proteomes" id="UP001526147"/>
    </source>
</evidence>
<dbReference type="InterPro" id="IPR036279">
    <property type="entry name" value="5-3_exonuclease_C_sf"/>
</dbReference>
<evidence type="ECO:0000259" key="6">
    <source>
        <dbReference type="SMART" id="SM00475"/>
    </source>
</evidence>
<dbReference type="PANTHER" id="PTHR42646:SF2">
    <property type="entry name" value="5'-3' EXONUCLEASE FAMILY PROTEIN"/>
    <property type="match status" value="1"/>
</dbReference>
<dbReference type="PANTHER" id="PTHR42646">
    <property type="entry name" value="FLAP ENDONUCLEASE XNI"/>
    <property type="match status" value="1"/>
</dbReference>
<sequence length="299" mass="33848">MKKDQHLLIVDGMALLFRSFFSTSVYGQFMINSKGIPTNAVTGLLKHLFAVIEYTKPTHIICCWDMGSKTYRNDLFTDYKANRPEAPIELQPQFNLAKEVVEALNITNIGIEGFEADDCIGTLTKKFETEMKISIVTGDKDILQLLNDQVDVLILQKGIGNYKHYTRDIYVEEFAIEPRMLIDVKALMGDSSDNYPGVKGIGEKTAFKLISQYKTIDALLLCLSELTKSQKMKIENDLEMLHLSRKLAEINCTAPLECILDDSLLLIDEEKALSIIKEHELRGIQSILKNIMFSQEEAI</sequence>
<name>A0ABT3DPG4_9BACI</name>
<dbReference type="Proteomes" id="UP001526147">
    <property type="component" value="Unassembled WGS sequence"/>
</dbReference>
<keyword evidence="8" id="KW-1185">Reference proteome</keyword>
<dbReference type="SMART" id="SM00475">
    <property type="entry name" value="53EXOc"/>
    <property type="match status" value="1"/>
</dbReference>
<dbReference type="GO" id="GO:0004527">
    <property type="term" value="F:exonuclease activity"/>
    <property type="evidence" value="ECO:0007669"/>
    <property type="project" value="UniProtKB-KW"/>
</dbReference>
<evidence type="ECO:0000256" key="5">
    <source>
        <dbReference type="ARBA" id="ARBA00050026"/>
    </source>
</evidence>
<evidence type="ECO:0000256" key="4">
    <source>
        <dbReference type="ARBA" id="ARBA00049957"/>
    </source>
</evidence>
<dbReference type="SUPFAM" id="SSF88723">
    <property type="entry name" value="PIN domain-like"/>
    <property type="match status" value="1"/>
</dbReference>
<evidence type="ECO:0000256" key="1">
    <source>
        <dbReference type="ARBA" id="ARBA00022722"/>
    </source>
</evidence>
<dbReference type="SUPFAM" id="SSF47807">
    <property type="entry name" value="5' to 3' exonuclease, C-terminal subdomain"/>
    <property type="match status" value="1"/>
</dbReference>
<keyword evidence="3" id="KW-0238">DNA-binding</keyword>
<reference evidence="7 8" key="1">
    <citation type="submission" date="2022-10" db="EMBL/GenBank/DDBJ databases">
        <title>Draft genome assembly of moderately radiation resistant bacterium Metabacillus halosaccharovorans.</title>
        <authorList>
            <person name="Pal S."/>
            <person name="Gopinathan A."/>
        </authorList>
    </citation>
    <scope>NUCLEOTIDE SEQUENCE [LARGE SCALE GENOMIC DNA]</scope>
    <source>
        <strain evidence="7 8">VITHBRA001</strain>
    </source>
</reference>
<dbReference type="CDD" id="cd09859">
    <property type="entry name" value="PIN_53EXO"/>
    <property type="match status" value="1"/>
</dbReference>
<dbReference type="RefSeq" id="WP_264144523.1">
    <property type="nucleotide sequence ID" value="NZ_JAOYEY010000050.1"/>
</dbReference>
<dbReference type="InterPro" id="IPR020045">
    <property type="entry name" value="DNA_polI_H3TH"/>
</dbReference>
<dbReference type="Gene3D" id="1.10.150.20">
    <property type="entry name" value="5' to 3' exonuclease, C-terminal subdomain"/>
    <property type="match status" value="1"/>
</dbReference>
<dbReference type="SMART" id="SM00279">
    <property type="entry name" value="HhH2"/>
    <property type="match status" value="1"/>
</dbReference>
<dbReference type="CDD" id="cd09898">
    <property type="entry name" value="H3TH_53EXO"/>
    <property type="match status" value="1"/>
</dbReference>
<dbReference type="EMBL" id="JAOYEY010000050">
    <property type="protein sequence ID" value="MCV9888426.1"/>
    <property type="molecule type" value="Genomic_DNA"/>
</dbReference>
<evidence type="ECO:0000256" key="2">
    <source>
        <dbReference type="ARBA" id="ARBA00022801"/>
    </source>
</evidence>
<dbReference type="Pfam" id="PF02739">
    <property type="entry name" value="5_3_exonuc_N"/>
    <property type="match status" value="1"/>
</dbReference>
<evidence type="ECO:0000313" key="7">
    <source>
        <dbReference type="EMBL" id="MCV9888426.1"/>
    </source>
</evidence>
<comment type="caution">
    <text evidence="7">The sequence shown here is derived from an EMBL/GenBank/DDBJ whole genome shotgun (WGS) entry which is preliminary data.</text>
</comment>
<protein>
    <recommendedName>
        <fullName evidence="5">5'-3' exonuclease</fullName>
    </recommendedName>
</protein>
<keyword evidence="1" id="KW-0540">Nuclease</keyword>
<gene>
    <name evidence="7" type="ORF">OIH86_22500</name>
</gene>
<comment type="function">
    <text evidence="4">5'-3' exonuclease acting preferentially on double-stranded DNA.</text>
</comment>
<dbReference type="InterPro" id="IPR038969">
    <property type="entry name" value="FEN"/>
</dbReference>
<dbReference type="InterPro" id="IPR002421">
    <property type="entry name" value="5-3_exonuclease"/>
</dbReference>
<dbReference type="Pfam" id="PF01367">
    <property type="entry name" value="5_3_exonuc"/>
    <property type="match status" value="1"/>
</dbReference>
<keyword evidence="7" id="KW-0269">Exonuclease</keyword>
<dbReference type="Gene3D" id="3.40.50.1010">
    <property type="entry name" value="5'-nuclease"/>
    <property type="match status" value="1"/>
</dbReference>
<accession>A0ABT3DPG4</accession>
<organism evidence="7 8">
    <name type="scientific">Metabacillus halosaccharovorans</name>
    <dbReference type="NCBI Taxonomy" id="930124"/>
    <lineage>
        <taxon>Bacteria</taxon>
        <taxon>Bacillati</taxon>
        <taxon>Bacillota</taxon>
        <taxon>Bacilli</taxon>
        <taxon>Bacillales</taxon>
        <taxon>Bacillaceae</taxon>
        <taxon>Metabacillus</taxon>
    </lineage>
</organism>
<feature type="domain" description="5'-3' exonuclease" evidence="6">
    <location>
        <begin position="2"/>
        <end position="266"/>
    </location>
</feature>
<evidence type="ECO:0000256" key="3">
    <source>
        <dbReference type="ARBA" id="ARBA00023125"/>
    </source>
</evidence>
<dbReference type="InterPro" id="IPR029060">
    <property type="entry name" value="PIN-like_dom_sf"/>
</dbReference>
<dbReference type="InterPro" id="IPR008918">
    <property type="entry name" value="HhH2"/>
</dbReference>
<keyword evidence="2" id="KW-0378">Hydrolase</keyword>